<reference evidence="3 4" key="1">
    <citation type="submission" date="2017-08" db="EMBL/GenBank/DDBJ databases">
        <title>Mesorhizobium wenxinae sp. nov., a novel rhizobial species isolated from root nodules of chickpea (Cicer arietinum L.).</title>
        <authorList>
            <person name="Zhang J."/>
        </authorList>
    </citation>
    <scope>NUCLEOTIDE SEQUENCE [LARGE SCALE GENOMIC DNA]</scope>
    <source>
        <strain evidence="4">WYCCWR 10019</strain>
    </source>
</reference>
<evidence type="ECO:0000256" key="1">
    <source>
        <dbReference type="SAM" id="MobiDB-lite"/>
    </source>
</evidence>
<dbReference type="Proteomes" id="UP000215931">
    <property type="component" value="Unassembled WGS sequence"/>
</dbReference>
<keyword evidence="4" id="KW-1185">Reference proteome</keyword>
<evidence type="ECO:0000313" key="4">
    <source>
        <dbReference type="Proteomes" id="UP000215931"/>
    </source>
</evidence>
<keyword evidence="2" id="KW-1133">Transmembrane helix</keyword>
<organism evidence="3 4">
    <name type="scientific">Mesorhizobium wenxiniae</name>
    <dbReference type="NCBI Taxonomy" id="2014805"/>
    <lineage>
        <taxon>Bacteria</taxon>
        <taxon>Pseudomonadati</taxon>
        <taxon>Pseudomonadota</taxon>
        <taxon>Alphaproteobacteria</taxon>
        <taxon>Hyphomicrobiales</taxon>
        <taxon>Phyllobacteriaceae</taxon>
        <taxon>Mesorhizobium</taxon>
    </lineage>
</organism>
<evidence type="ECO:0000313" key="3">
    <source>
        <dbReference type="EMBL" id="PAP96654.1"/>
    </source>
</evidence>
<dbReference type="AlphaFoldDB" id="A0A271KMR9"/>
<keyword evidence="2" id="KW-0812">Transmembrane</keyword>
<dbReference type="OrthoDB" id="8084391at2"/>
<feature type="region of interest" description="Disordered" evidence="1">
    <location>
        <begin position="45"/>
        <end position="67"/>
    </location>
</feature>
<dbReference type="EMBL" id="NPKH01000011">
    <property type="protein sequence ID" value="PAP96654.1"/>
    <property type="molecule type" value="Genomic_DNA"/>
</dbReference>
<name>A0A271KMR9_9HYPH</name>
<proteinExistence type="predicted"/>
<sequence length="67" mass="6864">MTENIPEKKARQGGLGRHGFTILIAALLLTAIAWGIAELYGEQAKTPATEQGGSPASTGRDAASGDP</sequence>
<gene>
    <name evidence="3" type="ORF">CIT31_02715</name>
</gene>
<feature type="compositionally biased region" description="Polar residues" evidence="1">
    <location>
        <begin position="46"/>
        <end position="57"/>
    </location>
</feature>
<comment type="caution">
    <text evidence="3">The sequence shown here is derived from an EMBL/GenBank/DDBJ whole genome shotgun (WGS) entry which is preliminary data.</text>
</comment>
<protein>
    <submittedName>
        <fullName evidence="3">Uncharacterized protein</fullName>
    </submittedName>
</protein>
<accession>A0A271KMR9</accession>
<keyword evidence="2" id="KW-0472">Membrane</keyword>
<evidence type="ECO:0000256" key="2">
    <source>
        <dbReference type="SAM" id="Phobius"/>
    </source>
</evidence>
<feature type="transmembrane region" description="Helical" evidence="2">
    <location>
        <begin position="20"/>
        <end position="37"/>
    </location>
</feature>
<dbReference type="RefSeq" id="WP_095517359.1">
    <property type="nucleotide sequence ID" value="NZ_NPKH01000011.1"/>
</dbReference>